<dbReference type="AlphaFoldDB" id="A0A0K9YZ11"/>
<dbReference type="OrthoDB" id="2878284at2"/>
<dbReference type="EMBL" id="BJON01000013">
    <property type="protein sequence ID" value="GED69697.1"/>
    <property type="molecule type" value="Genomic_DNA"/>
</dbReference>
<dbReference type="Proteomes" id="UP000036834">
    <property type="component" value="Unassembled WGS sequence"/>
</dbReference>
<dbReference type="Gene3D" id="2.60.300.12">
    <property type="entry name" value="HesB-like domain"/>
    <property type="match status" value="1"/>
</dbReference>
<keyword evidence="5" id="KW-1185">Reference proteome</keyword>
<dbReference type="Pfam" id="PF01521">
    <property type="entry name" value="Fe-S_biosyn"/>
    <property type="match status" value="1"/>
</dbReference>
<dbReference type="PATRIC" id="fig|54915.3.peg.6611"/>
<reference evidence="4" key="1">
    <citation type="submission" date="2015-07" db="EMBL/GenBank/DDBJ databases">
        <title>Genome sequencing project for genomic taxonomy and phylogenomics of Bacillus-like bacteria.</title>
        <authorList>
            <person name="Liu B."/>
            <person name="Wang J."/>
            <person name="Zhu Y."/>
            <person name="Liu G."/>
            <person name="Chen Q."/>
            <person name="Chen Z."/>
            <person name="Lan J."/>
            <person name="Che J."/>
            <person name="Ge C."/>
            <person name="Shi H."/>
            <person name="Pan Z."/>
            <person name="Liu X."/>
        </authorList>
    </citation>
    <scope>NUCLEOTIDE SEQUENCE [LARGE SCALE GENOMIC DNA]</scope>
    <source>
        <strain evidence="4">DSM 9887</strain>
    </source>
</reference>
<name>A0A0K9YZ11_9BACL</name>
<evidence type="ECO:0000313" key="5">
    <source>
        <dbReference type="Proteomes" id="UP000319578"/>
    </source>
</evidence>
<feature type="domain" description="Core" evidence="1">
    <location>
        <begin position="10"/>
        <end position="109"/>
    </location>
</feature>
<proteinExistence type="predicted"/>
<dbReference type="Proteomes" id="UP000319578">
    <property type="component" value="Unassembled WGS sequence"/>
</dbReference>
<reference evidence="3" key="2">
    <citation type="submission" date="2015-07" db="EMBL/GenBank/DDBJ databases">
        <title>MeaNS - Measles Nucleotide Surveillance Program.</title>
        <authorList>
            <person name="Tran T."/>
            <person name="Druce J."/>
        </authorList>
    </citation>
    <scope>NUCLEOTIDE SEQUENCE</scope>
    <source>
        <strain evidence="3">DSM 9887</strain>
    </source>
</reference>
<comment type="caution">
    <text evidence="3">The sequence shown here is derived from an EMBL/GenBank/DDBJ whole genome shotgun (WGS) entry which is preliminary data.</text>
</comment>
<organism evidence="3 4">
    <name type="scientific">Brevibacillus reuszeri</name>
    <dbReference type="NCBI Taxonomy" id="54915"/>
    <lineage>
        <taxon>Bacteria</taxon>
        <taxon>Bacillati</taxon>
        <taxon>Bacillota</taxon>
        <taxon>Bacilli</taxon>
        <taxon>Bacillales</taxon>
        <taxon>Paenibacillaceae</taxon>
        <taxon>Brevibacillus</taxon>
    </lineage>
</organism>
<evidence type="ECO:0000313" key="3">
    <source>
        <dbReference type="EMBL" id="KNB73490.1"/>
    </source>
</evidence>
<protein>
    <recommendedName>
        <fullName evidence="1">Core domain-containing protein</fullName>
    </recommendedName>
</protein>
<dbReference type="InterPro" id="IPR035903">
    <property type="entry name" value="HesB-like_dom_sf"/>
</dbReference>
<accession>A0A0K9YZ11</accession>
<dbReference type="InterPro" id="IPR000361">
    <property type="entry name" value="ATAP_core_dom"/>
</dbReference>
<dbReference type="SUPFAM" id="SSF89360">
    <property type="entry name" value="HesB-like domain"/>
    <property type="match status" value="1"/>
</dbReference>
<gene>
    <name evidence="3" type="ORF">ADS79_05960</name>
    <name evidence="2" type="ORF">BRE01_33990</name>
</gene>
<evidence type="ECO:0000313" key="4">
    <source>
        <dbReference type="Proteomes" id="UP000036834"/>
    </source>
</evidence>
<sequence length="112" mass="12486">MGKEAGNENMELSVKDAAHSELSKLSFPKDTALRIDVVMSGDCGCAFSVQLAVDELRKNDTLVYQNKIPFCIDLLTKRNLGEVLTIDYNPDQGFTLSSPEELFSDRLRIRTS</sequence>
<dbReference type="EMBL" id="LGIQ01000005">
    <property type="protein sequence ID" value="KNB73490.1"/>
    <property type="molecule type" value="Genomic_DNA"/>
</dbReference>
<evidence type="ECO:0000313" key="2">
    <source>
        <dbReference type="EMBL" id="GED69697.1"/>
    </source>
</evidence>
<dbReference type="STRING" id="54915.ADS79_05960"/>
<evidence type="ECO:0000259" key="1">
    <source>
        <dbReference type="Pfam" id="PF01521"/>
    </source>
</evidence>
<reference evidence="2 5" key="3">
    <citation type="submission" date="2019-06" db="EMBL/GenBank/DDBJ databases">
        <title>Whole genome shotgun sequence of Brevibacillus reuszeri NBRC 15719.</title>
        <authorList>
            <person name="Hosoyama A."/>
            <person name="Uohara A."/>
            <person name="Ohji S."/>
            <person name="Ichikawa N."/>
        </authorList>
    </citation>
    <scope>NUCLEOTIDE SEQUENCE [LARGE SCALE GENOMIC DNA]</scope>
    <source>
        <strain evidence="2 5">NBRC 15719</strain>
    </source>
</reference>
<dbReference type="RefSeq" id="WP_049737492.1">
    <property type="nucleotide sequence ID" value="NZ_BJON01000013.1"/>
</dbReference>